<keyword evidence="2" id="KW-1185">Reference proteome</keyword>
<proteinExistence type="predicted"/>
<dbReference type="PANTHER" id="PTHR47324">
    <property type="entry name" value="PROTEIN IRG-7-RELATED"/>
    <property type="match status" value="1"/>
</dbReference>
<evidence type="ECO:0000313" key="2">
    <source>
        <dbReference type="Proteomes" id="UP000218231"/>
    </source>
</evidence>
<organism evidence="1 2">
    <name type="scientific">Diploscapter pachys</name>
    <dbReference type="NCBI Taxonomy" id="2018661"/>
    <lineage>
        <taxon>Eukaryota</taxon>
        <taxon>Metazoa</taxon>
        <taxon>Ecdysozoa</taxon>
        <taxon>Nematoda</taxon>
        <taxon>Chromadorea</taxon>
        <taxon>Rhabditida</taxon>
        <taxon>Rhabditina</taxon>
        <taxon>Rhabditomorpha</taxon>
        <taxon>Rhabditoidea</taxon>
        <taxon>Rhabditidae</taxon>
        <taxon>Diploscapter</taxon>
    </lineage>
</organism>
<comment type="caution">
    <text evidence="1">The sequence shown here is derived from an EMBL/GenBank/DDBJ whole genome shotgun (WGS) entry which is preliminary data.</text>
</comment>
<name>A0A2A2LGA3_9BILA</name>
<protein>
    <submittedName>
        <fullName evidence="1">Uncharacterized protein</fullName>
    </submittedName>
</protein>
<accession>A0A2A2LGA3</accession>
<reference evidence="1 2" key="1">
    <citation type="journal article" date="2017" name="Curr. Biol.">
        <title>Genome architecture and evolution of a unichromosomal asexual nematode.</title>
        <authorList>
            <person name="Fradin H."/>
            <person name="Zegar C."/>
            <person name="Gutwein M."/>
            <person name="Lucas J."/>
            <person name="Kovtun M."/>
            <person name="Corcoran D."/>
            <person name="Baugh L.R."/>
            <person name="Kiontke K."/>
            <person name="Gunsalus K."/>
            <person name="Fitch D.H."/>
            <person name="Piano F."/>
        </authorList>
    </citation>
    <scope>NUCLEOTIDE SEQUENCE [LARGE SCALE GENOMIC DNA]</scope>
    <source>
        <strain evidence="1">PF1309</strain>
    </source>
</reference>
<evidence type="ECO:0000313" key="1">
    <source>
        <dbReference type="EMBL" id="PAV85170.1"/>
    </source>
</evidence>
<sequence length="852" mass="95249">MKGQNKTDLWTFTNYNDFYAQLAQIGKSSFIASDSQYQDLLGALFYAQQQTENMAFAQTWLFADSLPTDNFPENTLMSSGSIENLLIQTTLNWRTKMTVFLCQDDSKPISLKGDAHYNILYRIIRATHGDIFLVNGNELKPALQNVLSTYQNVEDIAAYYDFQPVNSISFEVHQDTVSQTMYLMMWIKPDSNAVSAPNVNATNANLQKLSSGKYFAFYKLTPSEGQINVSITTSADVSFNVRCFVQSRRTVILNYNASPKIDFGNGFAWAGIPMWTAIRPLNIDSAAYVSRRVRAPDGYPITEEVYSEFKPLEASIAPYLMNVWNDSCPPGALTTEVNIYRNDYSYIRRILAGYCSSAVTHNADSTDAQESNGRIPNIYGPSFAKSAISQKDAATTCPNTNVDATLFIFENSLALKETSSKIFQLLNDSLPSWEQSGYTPKHNFDIQTFLTKLQPTTVNLNYKLTKASRVLDAIYLATQLILVPPMMINVILNQDSAILPLSYNFSLVDKNIQINIFSFSHSGQYSAFPKDERLTSLVRQSGGRFMPLQLDDHVVTTNFIKSVFMEKQLVMDERVSDCSSGKNFSFLIDTESQYATLKAVGSSATLKVFDAKSVPIQLNGANGVVNLVSSSGIQIFEIDLSKANLAKGQWTASISTDNGECGLQVRIVGPYTVVPGFSSTNSNDFPMMQLFGARGKNINFWIKIMAIPGKKNGAASIMFRLFTQSSGNKTMALNNVKYLGTSVQDQFNESNDNKNWQTMKINARDATSCTYQYATDVFNLPLNPLVKLVVYGSIGNSQLQRTFYYYQDPGKSINNSFYGFIFFFIDVTRCKNSKPDDFGVCQCPKVFQQILY</sequence>
<dbReference type="InterPro" id="IPR053295">
    <property type="entry name" value="Innate_immunity_reg"/>
</dbReference>
<dbReference type="Proteomes" id="UP000218231">
    <property type="component" value="Unassembled WGS sequence"/>
</dbReference>
<dbReference type="EMBL" id="LIAE01006804">
    <property type="protein sequence ID" value="PAV85170.1"/>
    <property type="molecule type" value="Genomic_DNA"/>
</dbReference>
<dbReference type="PANTHER" id="PTHR47324:SF4">
    <property type="entry name" value="EGF-LIKE DOMAIN-CONTAINING PROTEIN"/>
    <property type="match status" value="1"/>
</dbReference>
<dbReference type="AlphaFoldDB" id="A0A2A2LGA3"/>
<gene>
    <name evidence="1" type="ORF">WR25_04440</name>
</gene>